<name>A0A9Q3DP25_9BASI</name>
<sequence>MIADKHTRYTHLLSNPSDHTARGVPDQDSLARTPLWSTMMKELPSGNGHWDPKQAEGNDYGQLAQSPQV</sequence>
<protein>
    <submittedName>
        <fullName evidence="2">Uncharacterized protein</fullName>
    </submittedName>
</protein>
<proteinExistence type="predicted"/>
<evidence type="ECO:0000313" key="3">
    <source>
        <dbReference type="Proteomes" id="UP000765509"/>
    </source>
</evidence>
<evidence type="ECO:0000313" key="2">
    <source>
        <dbReference type="EMBL" id="MBW0507030.1"/>
    </source>
</evidence>
<accession>A0A9Q3DP25</accession>
<reference evidence="2" key="1">
    <citation type="submission" date="2021-03" db="EMBL/GenBank/DDBJ databases">
        <title>Draft genome sequence of rust myrtle Austropuccinia psidii MF-1, a brazilian biotype.</title>
        <authorList>
            <person name="Quecine M.C."/>
            <person name="Pachon D.M.R."/>
            <person name="Bonatelli M.L."/>
            <person name="Correr F.H."/>
            <person name="Franceschini L.M."/>
            <person name="Leite T.F."/>
            <person name="Margarido G.R.A."/>
            <person name="Almeida C.A."/>
            <person name="Ferrarezi J.A."/>
            <person name="Labate C.A."/>
        </authorList>
    </citation>
    <scope>NUCLEOTIDE SEQUENCE</scope>
    <source>
        <strain evidence="2">MF-1</strain>
    </source>
</reference>
<dbReference type="AlphaFoldDB" id="A0A9Q3DP25"/>
<organism evidence="2 3">
    <name type="scientific">Austropuccinia psidii MF-1</name>
    <dbReference type="NCBI Taxonomy" id="1389203"/>
    <lineage>
        <taxon>Eukaryota</taxon>
        <taxon>Fungi</taxon>
        <taxon>Dikarya</taxon>
        <taxon>Basidiomycota</taxon>
        <taxon>Pucciniomycotina</taxon>
        <taxon>Pucciniomycetes</taxon>
        <taxon>Pucciniales</taxon>
        <taxon>Sphaerophragmiaceae</taxon>
        <taxon>Austropuccinia</taxon>
    </lineage>
</organism>
<gene>
    <name evidence="2" type="ORF">O181_046745</name>
</gene>
<comment type="caution">
    <text evidence="2">The sequence shown here is derived from an EMBL/GenBank/DDBJ whole genome shotgun (WGS) entry which is preliminary data.</text>
</comment>
<keyword evidence="3" id="KW-1185">Reference proteome</keyword>
<dbReference type="Proteomes" id="UP000765509">
    <property type="component" value="Unassembled WGS sequence"/>
</dbReference>
<feature type="region of interest" description="Disordered" evidence="1">
    <location>
        <begin position="1"/>
        <end position="69"/>
    </location>
</feature>
<dbReference type="EMBL" id="AVOT02019471">
    <property type="protein sequence ID" value="MBW0507030.1"/>
    <property type="molecule type" value="Genomic_DNA"/>
</dbReference>
<evidence type="ECO:0000256" key="1">
    <source>
        <dbReference type="SAM" id="MobiDB-lite"/>
    </source>
</evidence>